<dbReference type="OrthoDB" id="224989at2"/>
<evidence type="ECO:0000313" key="4">
    <source>
        <dbReference type="Proteomes" id="UP000315724"/>
    </source>
</evidence>
<dbReference type="Pfam" id="PF13231">
    <property type="entry name" value="PMT_2"/>
    <property type="match status" value="1"/>
</dbReference>
<name>A0A517QMS0_9PLAN</name>
<keyword evidence="1" id="KW-0472">Membrane</keyword>
<dbReference type="AlphaFoldDB" id="A0A517QMS0"/>
<keyword evidence="1" id="KW-0812">Transmembrane</keyword>
<dbReference type="KEGG" id="tpol:Mal48_21810"/>
<keyword evidence="4" id="KW-1185">Reference proteome</keyword>
<feature type="transmembrane region" description="Helical" evidence="1">
    <location>
        <begin position="12"/>
        <end position="32"/>
    </location>
</feature>
<keyword evidence="1" id="KW-1133">Transmembrane helix</keyword>
<feature type="domain" description="Glycosyltransferase RgtA/B/C/D-like" evidence="2">
    <location>
        <begin position="118"/>
        <end position="228"/>
    </location>
</feature>
<dbReference type="EMBL" id="CP036267">
    <property type="protein sequence ID" value="QDT32932.1"/>
    <property type="molecule type" value="Genomic_DNA"/>
</dbReference>
<reference evidence="3 4" key="1">
    <citation type="submission" date="2019-02" db="EMBL/GenBank/DDBJ databases">
        <title>Deep-cultivation of Planctomycetes and their phenomic and genomic characterization uncovers novel biology.</title>
        <authorList>
            <person name="Wiegand S."/>
            <person name="Jogler M."/>
            <person name="Boedeker C."/>
            <person name="Pinto D."/>
            <person name="Vollmers J."/>
            <person name="Rivas-Marin E."/>
            <person name="Kohn T."/>
            <person name="Peeters S.H."/>
            <person name="Heuer A."/>
            <person name="Rast P."/>
            <person name="Oberbeckmann S."/>
            <person name="Bunk B."/>
            <person name="Jeske O."/>
            <person name="Meyerdierks A."/>
            <person name="Storesund J.E."/>
            <person name="Kallscheuer N."/>
            <person name="Luecker S."/>
            <person name="Lage O.M."/>
            <person name="Pohl T."/>
            <person name="Merkel B.J."/>
            <person name="Hornburger P."/>
            <person name="Mueller R.-W."/>
            <person name="Bruemmer F."/>
            <person name="Labrenz M."/>
            <person name="Spormann A.M."/>
            <person name="Op den Camp H."/>
            <person name="Overmann J."/>
            <person name="Amann R."/>
            <person name="Jetten M.S.M."/>
            <person name="Mascher T."/>
            <person name="Medema M.H."/>
            <person name="Devos D.P."/>
            <person name="Kaster A.-K."/>
            <person name="Ovreas L."/>
            <person name="Rohde M."/>
            <person name="Galperin M.Y."/>
            <person name="Jogler C."/>
        </authorList>
    </citation>
    <scope>NUCLEOTIDE SEQUENCE [LARGE SCALE GENOMIC DNA]</scope>
    <source>
        <strain evidence="3 4">Mal48</strain>
    </source>
</reference>
<protein>
    <recommendedName>
        <fullName evidence="2">Glycosyltransferase RgtA/B/C/D-like domain-containing protein</fullName>
    </recommendedName>
</protein>
<accession>A0A517QMS0</accession>
<evidence type="ECO:0000313" key="3">
    <source>
        <dbReference type="EMBL" id="QDT32932.1"/>
    </source>
</evidence>
<dbReference type="RefSeq" id="WP_145198571.1">
    <property type="nucleotide sequence ID" value="NZ_CP036267.1"/>
</dbReference>
<dbReference type="Proteomes" id="UP000315724">
    <property type="component" value="Chromosome"/>
</dbReference>
<dbReference type="InterPro" id="IPR038731">
    <property type="entry name" value="RgtA/B/C-like"/>
</dbReference>
<evidence type="ECO:0000256" key="1">
    <source>
        <dbReference type="SAM" id="Phobius"/>
    </source>
</evidence>
<proteinExistence type="predicted"/>
<gene>
    <name evidence="3" type="ORF">Mal48_21810</name>
</gene>
<feature type="transmembrane region" description="Helical" evidence="1">
    <location>
        <begin position="211"/>
        <end position="230"/>
    </location>
</feature>
<feature type="transmembrane region" description="Helical" evidence="1">
    <location>
        <begin position="112"/>
        <end position="137"/>
    </location>
</feature>
<sequence>MSIAKFTSNNRVTGWIVAALLLVHAGLLAYSATRHSPTLNEPGHLVAGLSHWKFGRFELYRVNPPLVCMVAALPVMAAGYEEDWGGFYERPGARPVFGMGADFIKANGERSIWLFTIARWACIPFSLIGGLFCFFWSRELWGNNLAGLISLTLWCFEPNILAHGELITPDCAATSLGLGAGYFFWRWLKQPSWERAGLAGLLFGLSQLTKTTWIILFGLWPLLWLIWLYFSKPQPKQELAPQVSFKTQALQLGSMLMICSQKTDPF</sequence>
<organism evidence="3 4">
    <name type="scientific">Thalassoglobus polymorphus</name>
    <dbReference type="NCBI Taxonomy" id="2527994"/>
    <lineage>
        <taxon>Bacteria</taxon>
        <taxon>Pseudomonadati</taxon>
        <taxon>Planctomycetota</taxon>
        <taxon>Planctomycetia</taxon>
        <taxon>Planctomycetales</taxon>
        <taxon>Planctomycetaceae</taxon>
        <taxon>Thalassoglobus</taxon>
    </lineage>
</organism>
<evidence type="ECO:0000259" key="2">
    <source>
        <dbReference type="Pfam" id="PF13231"/>
    </source>
</evidence>